<dbReference type="Pfam" id="PF02190">
    <property type="entry name" value="LON_substr_bdg"/>
    <property type="match status" value="1"/>
</dbReference>
<reference evidence="2" key="1">
    <citation type="submission" date="2018-06" db="EMBL/GenBank/DDBJ databases">
        <authorList>
            <consortium name="Pathogen Informatics"/>
            <person name="Doyle S."/>
        </authorList>
    </citation>
    <scope>NUCLEOTIDE SEQUENCE</scope>
    <source>
        <strain evidence="2">NCTC13307</strain>
    </source>
</reference>
<keyword evidence="2" id="KW-0645">Protease</keyword>
<sequence length="43" mass="4859">MWGTICKVKQMIKLPGDTVRVLVEGVSRGRVKKIEQEMGISEQ</sequence>
<dbReference type="GO" id="GO:0008233">
    <property type="term" value="F:peptidase activity"/>
    <property type="evidence" value="ECO:0007669"/>
    <property type="project" value="UniProtKB-KW"/>
</dbReference>
<dbReference type="GO" id="GO:0006508">
    <property type="term" value="P:proteolysis"/>
    <property type="evidence" value="ECO:0007669"/>
    <property type="project" value="UniProtKB-KW"/>
</dbReference>
<proteinExistence type="predicted"/>
<evidence type="ECO:0000259" key="1">
    <source>
        <dbReference type="Pfam" id="PF02190"/>
    </source>
</evidence>
<dbReference type="EMBL" id="UFWD01000002">
    <property type="protein sequence ID" value="SUY83022.1"/>
    <property type="molecule type" value="Genomic_DNA"/>
</dbReference>
<dbReference type="InterPro" id="IPR003111">
    <property type="entry name" value="Lon_prtase_N"/>
</dbReference>
<evidence type="ECO:0000313" key="2">
    <source>
        <dbReference type="EMBL" id="SUY83022.1"/>
    </source>
</evidence>
<accession>A0A381KKF6</accession>
<dbReference type="Gene3D" id="2.30.130.40">
    <property type="entry name" value="LON domain-like"/>
    <property type="match status" value="1"/>
</dbReference>
<dbReference type="SUPFAM" id="SSF88697">
    <property type="entry name" value="PUA domain-like"/>
    <property type="match status" value="1"/>
</dbReference>
<gene>
    <name evidence="2" type="primary">lon_5</name>
    <name evidence="2" type="ORF">NCTC13307_04135</name>
</gene>
<dbReference type="InterPro" id="IPR046336">
    <property type="entry name" value="Lon_prtase_N_sf"/>
</dbReference>
<dbReference type="InterPro" id="IPR015947">
    <property type="entry name" value="PUA-like_sf"/>
</dbReference>
<feature type="domain" description="Lon N-terminal" evidence="1">
    <location>
        <begin position="3"/>
        <end position="37"/>
    </location>
</feature>
<name>A0A381KKF6_CLODI</name>
<organism evidence="2">
    <name type="scientific">Clostridioides difficile</name>
    <name type="common">Peptoclostridium difficile</name>
    <dbReference type="NCBI Taxonomy" id="1496"/>
    <lineage>
        <taxon>Bacteria</taxon>
        <taxon>Bacillati</taxon>
        <taxon>Bacillota</taxon>
        <taxon>Clostridia</taxon>
        <taxon>Peptostreptococcales</taxon>
        <taxon>Peptostreptococcaceae</taxon>
        <taxon>Clostridioides</taxon>
    </lineage>
</organism>
<keyword evidence="2" id="KW-0378">Hydrolase</keyword>
<protein>
    <submittedName>
        <fullName evidence="2">ATP-dependent protease La</fullName>
    </submittedName>
</protein>
<dbReference type="AlphaFoldDB" id="A0A381KKF6"/>